<dbReference type="EMBL" id="GL945475">
    <property type="protein sequence ID" value="EGO03705.1"/>
    <property type="molecule type" value="Genomic_DNA"/>
</dbReference>
<dbReference type="NCBIfam" id="TIGR02727">
    <property type="entry name" value="MTHFS_bact"/>
    <property type="match status" value="1"/>
</dbReference>
<dbReference type="InParanoid" id="F8PIS2"/>
<evidence type="ECO:0000256" key="1">
    <source>
        <dbReference type="ARBA" id="ARBA00010638"/>
    </source>
</evidence>
<protein>
    <recommendedName>
        <fullName evidence="5 7">5-formyltetrahydrofolate cyclo-ligase</fullName>
        <ecNumber evidence="5 7">6.3.3.2</ecNumber>
    </recommendedName>
</protein>
<dbReference type="STRING" id="936435.F8PIS2"/>
<comment type="cofactor">
    <cofactor evidence="7">
        <name>Mg(2+)</name>
        <dbReference type="ChEBI" id="CHEBI:18420"/>
    </cofactor>
</comment>
<dbReference type="InterPro" id="IPR002698">
    <property type="entry name" value="FTHF_cligase"/>
</dbReference>
<keyword evidence="2 6" id="KW-0547">Nucleotide-binding</keyword>
<feature type="binding site" evidence="6">
    <location>
        <begin position="12"/>
        <end position="16"/>
    </location>
    <ligand>
        <name>ATP</name>
        <dbReference type="ChEBI" id="CHEBI:30616"/>
    </ligand>
</feature>
<dbReference type="PANTHER" id="PTHR23407">
    <property type="entry name" value="ATPASE INHIBITOR/5-FORMYLTETRAHYDROFOLATE CYCLO-LIGASE"/>
    <property type="match status" value="1"/>
</dbReference>
<dbReference type="FunCoup" id="F8PIS2">
    <property type="interactions" value="180"/>
</dbReference>
<feature type="binding site" evidence="6">
    <location>
        <position position="58"/>
    </location>
    <ligand>
        <name>substrate</name>
    </ligand>
</feature>
<comment type="catalytic activity">
    <reaction evidence="4 7">
        <text>(6S)-5-formyl-5,6,7,8-tetrahydrofolate + ATP = (6R)-5,10-methenyltetrahydrofolate + ADP + phosphate</text>
        <dbReference type="Rhea" id="RHEA:10488"/>
        <dbReference type="ChEBI" id="CHEBI:30616"/>
        <dbReference type="ChEBI" id="CHEBI:43474"/>
        <dbReference type="ChEBI" id="CHEBI:57455"/>
        <dbReference type="ChEBI" id="CHEBI:57457"/>
        <dbReference type="ChEBI" id="CHEBI:456216"/>
        <dbReference type="EC" id="6.3.3.2"/>
    </reaction>
</comment>
<dbReference type="Pfam" id="PF01812">
    <property type="entry name" value="5-FTHF_cyc-lig"/>
    <property type="match status" value="1"/>
</dbReference>
<dbReference type="GO" id="GO:0005739">
    <property type="term" value="C:mitochondrion"/>
    <property type="evidence" value="ECO:0007669"/>
    <property type="project" value="TreeGrafter"/>
</dbReference>
<dbReference type="OrthoDB" id="2015992at2759"/>
<dbReference type="InterPro" id="IPR024185">
    <property type="entry name" value="FTHF_cligase-like_sf"/>
</dbReference>
<dbReference type="InterPro" id="IPR037171">
    <property type="entry name" value="NagB/RpiA_transferase-like"/>
</dbReference>
<sequence>MSILQTALQYNKKVMRKAMTAKLRELQPSDIQTQSQAIASRITSLSVFQRCRTVSCYLSMPTGEVDTSSIVTDLLRVSDKSLFVPMIKSGNLTFVKLYGEDDLRSLSSGLWNIKEPTSTWRNQELFDEDCDPLDLILVPGVAFDRSFSRLGHGKGYYDQFIASYTSESLNNSKSRPLLVALSFRQQLGAEGQVPTADHDWKMDMIVTPDEILIRDGISDQ</sequence>
<keyword evidence="3 6" id="KW-0067">ATP-binding</keyword>
<dbReference type="EC" id="6.3.3.2" evidence="5 7"/>
<dbReference type="AlphaFoldDB" id="F8PIS2"/>
<dbReference type="HOGENOM" id="CLU_066245_2_1_1"/>
<reference evidence="9" key="1">
    <citation type="journal article" date="2011" name="Science">
        <title>The plant cell wall-decomposing machinery underlies the functional diversity of forest fungi.</title>
        <authorList>
            <person name="Eastwood D.C."/>
            <person name="Floudas D."/>
            <person name="Binder M."/>
            <person name="Majcherczyk A."/>
            <person name="Schneider P."/>
            <person name="Aerts A."/>
            <person name="Asiegbu F.O."/>
            <person name="Baker S.E."/>
            <person name="Barry K."/>
            <person name="Bendiksby M."/>
            <person name="Blumentritt M."/>
            <person name="Coutinho P.M."/>
            <person name="Cullen D."/>
            <person name="de Vries R.P."/>
            <person name="Gathman A."/>
            <person name="Goodell B."/>
            <person name="Henrissat B."/>
            <person name="Ihrmark K."/>
            <person name="Kauserud H."/>
            <person name="Kohler A."/>
            <person name="LaButti K."/>
            <person name="Lapidus A."/>
            <person name="Lavin J.L."/>
            <person name="Lee Y.-H."/>
            <person name="Lindquist E."/>
            <person name="Lilly W."/>
            <person name="Lucas S."/>
            <person name="Morin E."/>
            <person name="Murat C."/>
            <person name="Oguiza J.A."/>
            <person name="Park J."/>
            <person name="Pisabarro A.G."/>
            <person name="Riley R."/>
            <person name="Rosling A."/>
            <person name="Salamov A."/>
            <person name="Schmidt O."/>
            <person name="Schmutz J."/>
            <person name="Skrede I."/>
            <person name="Stenlid J."/>
            <person name="Wiebenga A."/>
            <person name="Xie X."/>
            <person name="Kuees U."/>
            <person name="Hibbett D.S."/>
            <person name="Hoffmeister D."/>
            <person name="Hoegberg N."/>
            <person name="Martin F."/>
            <person name="Grigoriev I.V."/>
            <person name="Watkinson S.C."/>
        </authorList>
    </citation>
    <scope>NUCLEOTIDE SEQUENCE [LARGE SCALE GENOMIC DNA]</scope>
    <source>
        <strain evidence="9">strain S7.3</strain>
    </source>
</reference>
<accession>F8PIS2</accession>
<evidence type="ECO:0000313" key="8">
    <source>
        <dbReference type="EMBL" id="EGO03705.1"/>
    </source>
</evidence>
<evidence type="ECO:0000313" key="9">
    <source>
        <dbReference type="Proteomes" id="UP000008063"/>
    </source>
</evidence>
<proteinExistence type="inferred from homology"/>
<feature type="binding site" evidence="6">
    <location>
        <position position="64"/>
    </location>
    <ligand>
        <name>substrate</name>
    </ligand>
</feature>
<evidence type="ECO:0000256" key="6">
    <source>
        <dbReference type="PIRSR" id="PIRSR006806-1"/>
    </source>
</evidence>
<keyword evidence="7" id="KW-0460">Magnesium</keyword>
<dbReference type="GO" id="GO:0030272">
    <property type="term" value="F:5-formyltetrahydrofolate cyclo-ligase activity"/>
    <property type="evidence" value="ECO:0007669"/>
    <property type="project" value="UniProtKB-EC"/>
</dbReference>
<dbReference type="GO" id="GO:0046872">
    <property type="term" value="F:metal ion binding"/>
    <property type="evidence" value="ECO:0007669"/>
    <property type="project" value="UniProtKB-KW"/>
</dbReference>
<keyword evidence="7" id="KW-0479">Metal-binding</keyword>
<dbReference type="GO" id="GO:0009396">
    <property type="term" value="P:folic acid-containing compound biosynthetic process"/>
    <property type="evidence" value="ECO:0007669"/>
    <property type="project" value="TreeGrafter"/>
</dbReference>
<dbReference type="SUPFAM" id="SSF100950">
    <property type="entry name" value="NagB/RpiA/CoA transferase-like"/>
    <property type="match status" value="1"/>
</dbReference>
<dbReference type="PIRSF" id="PIRSF006806">
    <property type="entry name" value="FTHF_cligase"/>
    <property type="match status" value="1"/>
</dbReference>
<keyword evidence="9" id="KW-1185">Reference proteome</keyword>
<comment type="similarity">
    <text evidence="1 7">Belongs to the 5-formyltetrahydrofolate cyclo-ligase family.</text>
</comment>
<evidence type="ECO:0000256" key="3">
    <source>
        <dbReference type="ARBA" id="ARBA00022840"/>
    </source>
</evidence>
<dbReference type="PANTHER" id="PTHR23407:SF1">
    <property type="entry name" value="5-FORMYLTETRAHYDROFOLATE CYCLO-LIGASE"/>
    <property type="match status" value="1"/>
</dbReference>
<dbReference type="Gene3D" id="3.40.50.10420">
    <property type="entry name" value="NagB/RpiA/CoA transferase-like"/>
    <property type="match status" value="1"/>
</dbReference>
<dbReference type="OMA" id="DKWGIPT"/>
<dbReference type="GO" id="GO:0005524">
    <property type="term" value="F:ATP binding"/>
    <property type="evidence" value="ECO:0007669"/>
    <property type="project" value="UniProtKB-KW"/>
</dbReference>
<dbReference type="Proteomes" id="UP000008063">
    <property type="component" value="Unassembled WGS sequence"/>
</dbReference>
<evidence type="ECO:0000256" key="7">
    <source>
        <dbReference type="RuleBase" id="RU361279"/>
    </source>
</evidence>
<dbReference type="GO" id="GO:0035999">
    <property type="term" value="P:tetrahydrofolate interconversion"/>
    <property type="evidence" value="ECO:0007669"/>
    <property type="project" value="TreeGrafter"/>
</dbReference>
<name>F8PIS2_SERL3</name>
<evidence type="ECO:0000256" key="2">
    <source>
        <dbReference type="ARBA" id="ARBA00022741"/>
    </source>
</evidence>
<organism evidence="9">
    <name type="scientific">Serpula lacrymans var. lacrymans (strain S7.3)</name>
    <name type="common">Dry rot fungus</name>
    <dbReference type="NCBI Taxonomy" id="936435"/>
    <lineage>
        <taxon>Eukaryota</taxon>
        <taxon>Fungi</taxon>
        <taxon>Dikarya</taxon>
        <taxon>Basidiomycota</taxon>
        <taxon>Agaricomycotina</taxon>
        <taxon>Agaricomycetes</taxon>
        <taxon>Agaricomycetidae</taxon>
        <taxon>Boletales</taxon>
        <taxon>Coniophorineae</taxon>
        <taxon>Serpulaceae</taxon>
        <taxon>Serpula</taxon>
    </lineage>
</organism>
<evidence type="ECO:0000256" key="5">
    <source>
        <dbReference type="ARBA" id="ARBA00038966"/>
    </source>
</evidence>
<evidence type="ECO:0000256" key="4">
    <source>
        <dbReference type="ARBA" id="ARBA00036539"/>
    </source>
</evidence>
<gene>
    <name evidence="8" type="ORF">SERLA73DRAFT_46034</name>
</gene>
<feature type="binding site" evidence="6">
    <location>
        <begin position="149"/>
        <end position="157"/>
    </location>
    <ligand>
        <name>ATP</name>
        <dbReference type="ChEBI" id="CHEBI:30616"/>
    </ligand>
</feature>